<comment type="function">
    <text evidence="8 9">This protein is involved in the repair of mismatches in DNA. It is possible that it carries out the mismatch recognition step. This protein has a weak ATPase activity.</text>
</comment>
<dbReference type="GO" id="GO:0005524">
    <property type="term" value="F:ATP binding"/>
    <property type="evidence" value="ECO:0007669"/>
    <property type="project" value="UniProtKB-UniRule"/>
</dbReference>
<feature type="domain" description="DNA mismatch repair proteins mutS family" evidence="12">
    <location>
        <begin position="714"/>
        <end position="730"/>
    </location>
</feature>
<dbReference type="SUPFAM" id="SSF48334">
    <property type="entry name" value="DNA repair protein MutS, domain III"/>
    <property type="match status" value="1"/>
</dbReference>
<dbReference type="Gene3D" id="3.30.420.110">
    <property type="entry name" value="MutS, connector domain"/>
    <property type="match status" value="1"/>
</dbReference>
<dbReference type="GO" id="GO:0030983">
    <property type="term" value="F:mismatched DNA binding"/>
    <property type="evidence" value="ECO:0007669"/>
    <property type="project" value="InterPro"/>
</dbReference>
<keyword evidence="3 9" id="KW-0547">Nucleotide-binding</keyword>
<evidence type="ECO:0000256" key="9">
    <source>
        <dbReference type="HAMAP-Rule" id="MF_00096"/>
    </source>
</evidence>
<evidence type="ECO:0000256" key="3">
    <source>
        <dbReference type="ARBA" id="ARBA00022741"/>
    </source>
</evidence>
<dbReference type="CDD" id="cd03284">
    <property type="entry name" value="ABC_MutS1"/>
    <property type="match status" value="1"/>
</dbReference>
<dbReference type="PIRSF" id="PIRSF037677">
    <property type="entry name" value="DNA_mis_repair_Msh6"/>
    <property type="match status" value="1"/>
</dbReference>
<dbReference type="NCBIfam" id="NF003810">
    <property type="entry name" value="PRK05399.1"/>
    <property type="match status" value="1"/>
</dbReference>
<proteinExistence type="inferred from homology"/>
<dbReference type="GO" id="GO:0005829">
    <property type="term" value="C:cytosol"/>
    <property type="evidence" value="ECO:0007669"/>
    <property type="project" value="TreeGrafter"/>
</dbReference>
<dbReference type="InterPro" id="IPR016151">
    <property type="entry name" value="DNA_mismatch_repair_MutS_N"/>
</dbReference>
<dbReference type="Gene3D" id="3.40.50.300">
    <property type="entry name" value="P-loop containing nucleotide triphosphate hydrolases"/>
    <property type="match status" value="1"/>
</dbReference>
<dbReference type="InterPro" id="IPR005748">
    <property type="entry name" value="DNA_mismatch_repair_MutS"/>
</dbReference>
<dbReference type="InterPro" id="IPR007861">
    <property type="entry name" value="DNA_mismatch_repair_MutS_clamp"/>
</dbReference>
<dbReference type="GO" id="GO:0006298">
    <property type="term" value="P:mismatch repair"/>
    <property type="evidence" value="ECO:0007669"/>
    <property type="project" value="UniProtKB-UniRule"/>
</dbReference>
<keyword evidence="5 9" id="KW-0067">ATP-binding</keyword>
<dbReference type="GO" id="GO:0140664">
    <property type="term" value="F:ATP-dependent DNA damage sensor activity"/>
    <property type="evidence" value="ECO:0007669"/>
    <property type="project" value="InterPro"/>
</dbReference>
<dbReference type="InterPro" id="IPR007695">
    <property type="entry name" value="DNA_mismatch_repair_MutS-lik_N"/>
</dbReference>
<evidence type="ECO:0000256" key="4">
    <source>
        <dbReference type="ARBA" id="ARBA00022763"/>
    </source>
</evidence>
<dbReference type="SMART" id="SM00534">
    <property type="entry name" value="MUTSac"/>
    <property type="match status" value="1"/>
</dbReference>
<dbReference type="PROSITE" id="PS00486">
    <property type="entry name" value="DNA_MISMATCH_REPAIR_2"/>
    <property type="match status" value="1"/>
</dbReference>
<dbReference type="SUPFAM" id="SSF52540">
    <property type="entry name" value="P-loop containing nucleoside triphosphate hydrolases"/>
    <property type="match status" value="1"/>
</dbReference>
<sequence length="865" mass="95958">MPPPLGASFCQAHPFPMSDRPPDKLTPMLRQYLNLKSRYADALLLFQMGDFFELFFEDAEQAARTMNIALTSRSRAGEERIPMAGFPVHAAEAYLNRLLEAGFKVVVCEQVEDPAQAKGLVRREVTRILTRGTLADPAALDARGENYLAAVAWEKDRWGLAYLSLSTGEFRLTEGEGADALGDELWRLKPAEILAPEDAGGKMLPAALQLFREVPSLRTLPPFAFDPRAAKRELGKALGTLFLDGFGVREGHLGVAAAGAILHYLRDSHNVQLAHLDRVIPYSREEFLGLDEATLRHLEVFENWRTGSRAGSLLEVLDAAITPMGSRQLGRWLRYPLKDLAAIEARLDAVQFFKDNSLLRQRWRQGLKGLADLERLTARLGLGQATPREVAAVRHTLARLPALREMLACDLPVLLSQAAQELEDLSDIHDLIHRALVDDPPPTPASGGLFREGYDPELDELIALAREGKHYIARLEEQERQRTGIQSLKVRYNKVFGYYLEVSKPNLRLVPSDYIRKQTLVNAERFITAELKDWEARVLGAEEARLRREGELFQELRQRLAEQAPRLKKVAQALARLDAWAALAEVAALFHYCRPRVVAEPVLSIIQGRHPVIERVLPAGSFVPNDICLDESAQVFIVTGPNMSGKSTILRQVALTVLLAQVGSFVPAQEAVVGLTDRIFTRVGAVDDIGRGQSTFLVEMHETARILHQATPRSLVVLDEIGRGTSTFDGLSLAWAVAEYLHDLQGVGVKTLFATHYQELTELARLKPRVRNVQVLVTETDGSILFLHRLVPGAAPQSYGIQVAKIAGVPQAVIDRAQEVLENLEAGTLDPMGLPRLARPRRRTPKEAPQLALFSPDLDKRGAGE</sequence>
<dbReference type="FunFam" id="3.40.1170.10:FF:000001">
    <property type="entry name" value="DNA mismatch repair protein MutS"/>
    <property type="match status" value="1"/>
</dbReference>
<dbReference type="Pfam" id="PF05190">
    <property type="entry name" value="MutS_IV"/>
    <property type="match status" value="1"/>
</dbReference>
<dbReference type="NCBIfam" id="TIGR01070">
    <property type="entry name" value="mutS1"/>
    <property type="match status" value="1"/>
</dbReference>
<organism evidence="13">
    <name type="scientific">Desulfobacca acetoxidans</name>
    <dbReference type="NCBI Taxonomy" id="60893"/>
    <lineage>
        <taxon>Bacteria</taxon>
        <taxon>Pseudomonadati</taxon>
        <taxon>Thermodesulfobacteriota</taxon>
        <taxon>Desulfobaccia</taxon>
        <taxon>Desulfobaccales</taxon>
        <taxon>Desulfobaccaceae</taxon>
        <taxon>Desulfobacca</taxon>
    </lineage>
</organism>
<keyword evidence="4 9" id="KW-0227">DNA damage</keyword>
<dbReference type="Pfam" id="PF01624">
    <property type="entry name" value="MutS_I"/>
    <property type="match status" value="1"/>
</dbReference>
<dbReference type="FunFam" id="3.40.50.300:FF:000870">
    <property type="entry name" value="MutS protein homolog 4"/>
    <property type="match status" value="1"/>
</dbReference>
<protein>
    <recommendedName>
        <fullName evidence="2 9">DNA mismatch repair protein MutS</fullName>
    </recommendedName>
</protein>
<dbReference type="Gene3D" id="3.40.1170.10">
    <property type="entry name" value="DNA repair protein MutS, domain I"/>
    <property type="match status" value="1"/>
</dbReference>
<evidence type="ECO:0000256" key="2">
    <source>
        <dbReference type="ARBA" id="ARBA00021982"/>
    </source>
</evidence>
<dbReference type="Gene3D" id="1.10.1420.10">
    <property type="match status" value="2"/>
</dbReference>
<comment type="caution">
    <text evidence="13">The sequence shown here is derived from an EMBL/GenBank/DDBJ whole genome shotgun (WGS) entry which is preliminary data.</text>
</comment>
<dbReference type="SUPFAM" id="SSF53150">
    <property type="entry name" value="DNA repair protein MutS, domain II"/>
    <property type="match status" value="1"/>
</dbReference>
<comment type="similarity">
    <text evidence="1 9 10">Belongs to the DNA mismatch repair MutS family.</text>
</comment>
<evidence type="ECO:0000259" key="12">
    <source>
        <dbReference type="PROSITE" id="PS00486"/>
    </source>
</evidence>
<dbReference type="HAMAP" id="MF_00096">
    <property type="entry name" value="MutS"/>
    <property type="match status" value="1"/>
</dbReference>
<dbReference type="InterPro" id="IPR036678">
    <property type="entry name" value="MutS_con_dom_sf"/>
</dbReference>
<dbReference type="InterPro" id="IPR036187">
    <property type="entry name" value="DNA_mismatch_repair_MutS_sf"/>
</dbReference>
<feature type="region of interest" description="Disordered" evidence="11">
    <location>
        <begin position="832"/>
        <end position="865"/>
    </location>
</feature>
<gene>
    <name evidence="9 13" type="primary">mutS</name>
    <name evidence="13" type="ORF">ENV62_03630</name>
</gene>
<dbReference type="GO" id="GO:0003684">
    <property type="term" value="F:damaged DNA binding"/>
    <property type="evidence" value="ECO:0007669"/>
    <property type="project" value="UniProtKB-UniRule"/>
</dbReference>
<dbReference type="InterPro" id="IPR027417">
    <property type="entry name" value="P-loop_NTPase"/>
</dbReference>
<evidence type="ECO:0000256" key="11">
    <source>
        <dbReference type="SAM" id="MobiDB-lite"/>
    </source>
</evidence>
<dbReference type="AlphaFoldDB" id="A0A7C3WQ39"/>
<dbReference type="PANTHER" id="PTHR11361:SF34">
    <property type="entry name" value="DNA MISMATCH REPAIR PROTEIN MSH1, MITOCHONDRIAL"/>
    <property type="match status" value="1"/>
</dbReference>
<evidence type="ECO:0000256" key="8">
    <source>
        <dbReference type="ARBA" id="ARBA00024647"/>
    </source>
</evidence>
<dbReference type="InterPro" id="IPR007860">
    <property type="entry name" value="DNA_mmatch_repair_MutS_con_dom"/>
</dbReference>
<dbReference type="InterPro" id="IPR017261">
    <property type="entry name" value="DNA_mismatch_repair_MutS/MSH"/>
</dbReference>
<evidence type="ECO:0000313" key="13">
    <source>
        <dbReference type="EMBL" id="HGB14316.1"/>
    </source>
</evidence>
<dbReference type="SUPFAM" id="SSF55271">
    <property type="entry name" value="DNA repair protein MutS, domain I"/>
    <property type="match status" value="1"/>
</dbReference>
<accession>A0A7C3WQ39</accession>
<dbReference type="InterPro" id="IPR007696">
    <property type="entry name" value="DNA_mismatch_repair_MutS_core"/>
</dbReference>
<dbReference type="Pfam" id="PF05192">
    <property type="entry name" value="MutS_III"/>
    <property type="match status" value="1"/>
</dbReference>
<keyword evidence="6 9" id="KW-0238">DNA-binding</keyword>
<dbReference type="InterPro" id="IPR045076">
    <property type="entry name" value="MutS"/>
</dbReference>
<dbReference type="PANTHER" id="PTHR11361">
    <property type="entry name" value="DNA MISMATCH REPAIR PROTEIN MUTS FAMILY MEMBER"/>
    <property type="match status" value="1"/>
</dbReference>
<dbReference type="InterPro" id="IPR000432">
    <property type="entry name" value="DNA_mismatch_repair_MutS_C"/>
</dbReference>
<dbReference type="SMART" id="SM00533">
    <property type="entry name" value="MUTSd"/>
    <property type="match status" value="1"/>
</dbReference>
<feature type="binding site" evidence="9">
    <location>
        <begin position="640"/>
        <end position="647"/>
    </location>
    <ligand>
        <name>ATP</name>
        <dbReference type="ChEBI" id="CHEBI:30616"/>
    </ligand>
</feature>
<reference evidence="13" key="1">
    <citation type="journal article" date="2020" name="mSystems">
        <title>Genome- and Community-Level Interaction Insights into Carbon Utilization and Element Cycling Functions of Hydrothermarchaeota in Hydrothermal Sediment.</title>
        <authorList>
            <person name="Zhou Z."/>
            <person name="Liu Y."/>
            <person name="Xu W."/>
            <person name="Pan J."/>
            <person name="Luo Z.H."/>
            <person name="Li M."/>
        </authorList>
    </citation>
    <scope>NUCLEOTIDE SEQUENCE [LARGE SCALE GENOMIC DNA]</scope>
    <source>
        <strain evidence="13">SpSt-776</strain>
    </source>
</reference>
<evidence type="ECO:0000256" key="10">
    <source>
        <dbReference type="RuleBase" id="RU003756"/>
    </source>
</evidence>
<evidence type="ECO:0000256" key="5">
    <source>
        <dbReference type="ARBA" id="ARBA00022840"/>
    </source>
</evidence>
<dbReference type="EMBL" id="DTHB01000027">
    <property type="protein sequence ID" value="HGB14316.1"/>
    <property type="molecule type" value="Genomic_DNA"/>
</dbReference>
<evidence type="ECO:0000256" key="6">
    <source>
        <dbReference type="ARBA" id="ARBA00023125"/>
    </source>
</evidence>
<evidence type="ECO:0000256" key="1">
    <source>
        <dbReference type="ARBA" id="ARBA00006271"/>
    </source>
</evidence>
<dbReference type="Pfam" id="PF00488">
    <property type="entry name" value="MutS_V"/>
    <property type="match status" value="1"/>
</dbReference>
<name>A0A7C3WQ39_9BACT</name>
<evidence type="ECO:0000256" key="7">
    <source>
        <dbReference type="ARBA" id="ARBA00023204"/>
    </source>
</evidence>
<dbReference type="Pfam" id="PF05188">
    <property type="entry name" value="MutS_II"/>
    <property type="match status" value="1"/>
</dbReference>
<keyword evidence="7 9" id="KW-0234">DNA repair</keyword>